<dbReference type="Gramene" id="Bo8g004330.1">
    <property type="protein sequence ID" value="Bo8g004330.1"/>
    <property type="gene ID" value="Bo8g004330"/>
</dbReference>
<evidence type="ECO:0000313" key="2">
    <source>
        <dbReference type="Proteomes" id="UP000032141"/>
    </source>
</evidence>
<protein>
    <submittedName>
        <fullName evidence="1">Uncharacterized protein</fullName>
    </submittedName>
</protein>
<evidence type="ECO:0000313" key="1">
    <source>
        <dbReference type="EnsemblPlants" id="Bo8g004330.1"/>
    </source>
</evidence>
<accession>A0A0D3DIX7</accession>
<sequence length="124" mass="14747">METKKGRWFRLIRIREIEIENRKRRARWRRTEIEDRSFPNESDDLVSSFHLRLLSSTGVSVGVSLQIERSQLPIERSQLRNLNPLPFDSGPVRKLMVLELMQWTNMSEWVEQLLDDVCTILPPE</sequence>
<dbReference type="Proteomes" id="UP000032141">
    <property type="component" value="Chromosome C8"/>
</dbReference>
<dbReference type="OMA" id="TNMSEWV"/>
<reference evidence="1 2" key="1">
    <citation type="journal article" date="2014" name="Genome Biol.">
        <title>Transcriptome and methylome profiling reveals relics of genome dominance in the mesopolyploid Brassica oleracea.</title>
        <authorList>
            <person name="Parkin I.A."/>
            <person name="Koh C."/>
            <person name="Tang H."/>
            <person name="Robinson S.J."/>
            <person name="Kagale S."/>
            <person name="Clarke W.E."/>
            <person name="Town C.D."/>
            <person name="Nixon J."/>
            <person name="Krishnakumar V."/>
            <person name="Bidwell S.L."/>
            <person name="Denoeud F."/>
            <person name="Belcram H."/>
            <person name="Links M.G."/>
            <person name="Just J."/>
            <person name="Clarke C."/>
            <person name="Bender T."/>
            <person name="Huebert T."/>
            <person name="Mason A.S."/>
            <person name="Pires J.C."/>
            <person name="Barker G."/>
            <person name="Moore J."/>
            <person name="Walley P.G."/>
            <person name="Manoli S."/>
            <person name="Batley J."/>
            <person name="Edwards D."/>
            <person name="Nelson M.N."/>
            <person name="Wang X."/>
            <person name="Paterson A.H."/>
            <person name="King G."/>
            <person name="Bancroft I."/>
            <person name="Chalhoub B."/>
            <person name="Sharpe A.G."/>
        </authorList>
    </citation>
    <scope>NUCLEOTIDE SEQUENCE</scope>
    <source>
        <strain evidence="1 2">cv. TO1000</strain>
    </source>
</reference>
<dbReference type="AlphaFoldDB" id="A0A0D3DIX7"/>
<dbReference type="HOGENOM" id="CLU_2007102_0_0_1"/>
<proteinExistence type="predicted"/>
<name>A0A0D3DIX7_BRAOL</name>
<reference evidence="1" key="2">
    <citation type="submission" date="2015-03" db="UniProtKB">
        <authorList>
            <consortium name="EnsemblPlants"/>
        </authorList>
    </citation>
    <scope>IDENTIFICATION</scope>
</reference>
<dbReference type="EnsemblPlants" id="Bo8g004330.1">
    <property type="protein sequence ID" value="Bo8g004330.1"/>
    <property type="gene ID" value="Bo8g004330"/>
</dbReference>
<organism evidence="1 2">
    <name type="scientific">Brassica oleracea var. oleracea</name>
    <dbReference type="NCBI Taxonomy" id="109376"/>
    <lineage>
        <taxon>Eukaryota</taxon>
        <taxon>Viridiplantae</taxon>
        <taxon>Streptophyta</taxon>
        <taxon>Embryophyta</taxon>
        <taxon>Tracheophyta</taxon>
        <taxon>Spermatophyta</taxon>
        <taxon>Magnoliopsida</taxon>
        <taxon>eudicotyledons</taxon>
        <taxon>Gunneridae</taxon>
        <taxon>Pentapetalae</taxon>
        <taxon>rosids</taxon>
        <taxon>malvids</taxon>
        <taxon>Brassicales</taxon>
        <taxon>Brassicaceae</taxon>
        <taxon>Brassiceae</taxon>
        <taxon>Brassica</taxon>
    </lineage>
</organism>
<keyword evidence="2" id="KW-1185">Reference proteome</keyword>